<organism evidence="1 2">
    <name type="scientific">Spironucleus salmonicida</name>
    <dbReference type="NCBI Taxonomy" id="348837"/>
    <lineage>
        <taxon>Eukaryota</taxon>
        <taxon>Metamonada</taxon>
        <taxon>Diplomonadida</taxon>
        <taxon>Hexamitidae</taxon>
        <taxon>Hexamitinae</taxon>
        <taxon>Spironucleus</taxon>
    </lineage>
</organism>
<dbReference type="RefSeq" id="XP_067765099.1">
    <property type="nucleotide sequence ID" value="XM_067908125.1"/>
</dbReference>
<proteinExistence type="predicted"/>
<comment type="caution">
    <text evidence="1">The sequence shown here is derived from an EMBL/GenBank/DDBJ whole genome shotgun (WGS) entry which is preliminary data.</text>
</comment>
<dbReference type="GO" id="GO:0036228">
    <property type="term" value="P:protein localization to nuclear inner membrane"/>
    <property type="evidence" value="ECO:0007669"/>
    <property type="project" value="TreeGrafter"/>
</dbReference>
<sequence>MYILYIYQTKILASTPNFLKMNFLKDLTTLSRADERVSDLSNSITDTKQLSQLSRHSPRIQQPQPVSLLNEIQLPHFLSQTTSLHLVGPLIIAEDSSRVFILDSNSNSIFNFTNQFASKLISATLSDNHLLILFENSITLLKSTLQNSETFSTDIDYKQISFKKHSSTSYNFKLIIQQEINALATSSCALNDKFFISTNKGIIIFQNGKLQISLLSNLNSLLKNNIIIQLVADQERNLIFALTNQGAIQVFTPNLKSLKSSIKQSEIVSICVVSLLESSLICLCGIDKNGSISYFQNNEQNCSFVEILSINEIAQFECLKSFSQRSEKLNLKRYLKLAHCPGVSLMVSESEVNVDIVDSSKKVGICQNYGISVASDEEIKGVSFIHFWKTGAFLFNQYNQEEIQFYVLTNKKLRIFGVKSVFRLLQEILEQREGYDHYLEVYQLFKQIYGETETLAMLIYLRCVELKDYEIYKLQQLAQVKYEQRQQELTVKSRQAQVLLEKLNSQEFTSAAKLLVMRISWFLLNFQFIYVPEQNQKYKPFLNDYFIPFSDKALITKQAPPYIPFNHCQIFEIAMQLQNIHLFIMQAQDFSQKQESLTEISQSLEYFKEFLFFLALSLSPQNIPRILPEFLEISNFQGNYTDLPIILTQNAAKFLQCDKHNVKFYLEGQNRHSVEALVRRLNLVTTDNQTVKQTTLVQKQSFQSDFNSLCKVLSQVFQKRLSALQLLEQASSANSVVKRQNVQEACQILTGKYNLLQPLKPLQLLFYKCEALNKFVNLILNAKSDQIKLFSTLVQQNVVYQQQIQQTIDSNINAGVSLFNNMAGKQQDIKVWQLDLENQENVIAPYVVKSSFEGLLSQIKVNSNGQKPVNQISFNLQANTVNSSMNEEQCKELFEALQTVLTLVQNNYLFTNLDKKVRLIQINVLQENQLFSKGINIIQSAVQSCKDQFWHYELYRFIYYHYYMNYSISEILTKRNEKGNQIEIYKTVFKRAKDALTLIVSPYIKEFLKNTDTELYLKYLEKNRIIPEYCNCVYNIASQYGKDTISALPNAFIDGIWYRKHLDFSQMSQLIHSTFSKLSGNQQADKPSESLYNTQASQNLLTQTQLSQQNMLQLQEFFQSLIQLAQIQQEFIDRQKQTKETEILFRKLLNAAELDQMLRSNRHFDLSLVLQYNVIQRSQAHQFISPSWRGLFGQNQLQNDVISLSSVLVRTDLDPDSLTLPLQILIEKHAHQDQFAHFTSIFCANLFKKYQFIGRVTSGIVQLATTQGMTAMQQELAGLLAFSLLDLKQQMQLRPDDIEVNIMTVKRELSRVPRVFESWKKNLR</sequence>
<keyword evidence="2" id="KW-1185">Reference proteome</keyword>
<dbReference type="GO" id="GO:0000972">
    <property type="term" value="P:transcription-dependent tethering of RNA polymerase II gene DNA at nuclear periphery"/>
    <property type="evidence" value="ECO:0007669"/>
    <property type="project" value="TreeGrafter"/>
</dbReference>
<accession>A0A9P8RZ60</accession>
<dbReference type="GO" id="GO:0044611">
    <property type="term" value="C:nuclear pore inner ring"/>
    <property type="evidence" value="ECO:0007669"/>
    <property type="project" value="TreeGrafter"/>
</dbReference>
<dbReference type="PANTHER" id="PTHR10350:SF6">
    <property type="entry name" value="NUCLEAR PORE COMPLEX PROTEIN NUP155"/>
    <property type="match status" value="1"/>
</dbReference>
<dbReference type="EMBL" id="AUWU02000004">
    <property type="protein sequence ID" value="KAH0574326.1"/>
    <property type="molecule type" value="Genomic_DNA"/>
</dbReference>
<protein>
    <submittedName>
        <fullName evidence="1">Uncharacterized protein</fullName>
    </submittedName>
</protein>
<dbReference type="PANTHER" id="PTHR10350">
    <property type="entry name" value="NUCLEAR PORE COMPLEX PROTEIN NUP155"/>
    <property type="match status" value="1"/>
</dbReference>
<dbReference type="KEGG" id="ssao:94298304"/>
<dbReference type="InterPro" id="IPR004870">
    <property type="entry name" value="Nucleoporin_Nup155"/>
</dbReference>
<dbReference type="Proteomes" id="UP000018208">
    <property type="component" value="Unassembled WGS sequence"/>
</dbReference>
<gene>
    <name evidence="1" type="ORF">SS50377_24281</name>
</gene>
<evidence type="ECO:0000313" key="1">
    <source>
        <dbReference type="EMBL" id="KAH0574326.1"/>
    </source>
</evidence>
<dbReference type="GO" id="GO:0017056">
    <property type="term" value="F:structural constituent of nuclear pore"/>
    <property type="evidence" value="ECO:0007669"/>
    <property type="project" value="InterPro"/>
</dbReference>
<evidence type="ECO:0000313" key="2">
    <source>
        <dbReference type="Proteomes" id="UP000018208"/>
    </source>
</evidence>
<dbReference type="GeneID" id="94298304"/>
<dbReference type="GO" id="GO:0006606">
    <property type="term" value="P:protein import into nucleus"/>
    <property type="evidence" value="ECO:0007669"/>
    <property type="project" value="TreeGrafter"/>
</dbReference>
<dbReference type="GO" id="GO:0006405">
    <property type="term" value="P:RNA export from nucleus"/>
    <property type="evidence" value="ECO:0007669"/>
    <property type="project" value="TreeGrafter"/>
</dbReference>
<name>A0A9P8RZ60_9EUKA</name>
<reference evidence="1 2" key="1">
    <citation type="journal article" date="2014" name="PLoS Genet.">
        <title>The Genome of Spironucleus salmonicida Highlights a Fish Pathogen Adapted to Fluctuating Environments.</title>
        <authorList>
            <person name="Xu F."/>
            <person name="Jerlstrom-Hultqvist J."/>
            <person name="Einarsson E."/>
            <person name="Astvaldsson A."/>
            <person name="Svard S.G."/>
            <person name="Andersson J.O."/>
        </authorList>
    </citation>
    <scope>NUCLEOTIDE SEQUENCE [LARGE SCALE GENOMIC DNA]</scope>
    <source>
        <strain evidence="1 2">ATCC 50377</strain>
    </source>
</reference>